<dbReference type="STRING" id="105785.A0A2J7QGZ2"/>
<dbReference type="InterPro" id="IPR039150">
    <property type="entry name" value="TEFM"/>
</dbReference>
<dbReference type="PANTHER" id="PTHR21053:SF2">
    <property type="entry name" value="TRANSCRIPTION ELONGATION FACTOR, MITOCHONDRIAL"/>
    <property type="match status" value="1"/>
</dbReference>
<dbReference type="InParanoid" id="A0A2J7QGZ2"/>
<keyword evidence="2" id="KW-1185">Reference proteome</keyword>
<dbReference type="GO" id="GO:0006392">
    <property type="term" value="P:transcription elongation by mitochondrial RNA polymerase"/>
    <property type="evidence" value="ECO:0007669"/>
    <property type="project" value="InterPro"/>
</dbReference>
<dbReference type="Proteomes" id="UP000235965">
    <property type="component" value="Unassembled WGS sequence"/>
</dbReference>
<gene>
    <name evidence="1" type="ORF">B7P43_G09216</name>
</gene>
<reference evidence="1 2" key="1">
    <citation type="submission" date="2017-12" db="EMBL/GenBank/DDBJ databases">
        <title>Hemimetabolous genomes reveal molecular basis of termite eusociality.</title>
        <authorList>
            <person name="Harrison M.C."/>
            <person name="Jongepier E."/>
            <person name="Robertson H.M."/>
            <person name="Arning N."/>
            <person name="Bitard-Feildel T."/>
            <person name="Chao H."/>
            <person name="Childers C.P."/>
            <person name="Dinh H."/>
            <person name="Doddapaneni H."/>
            <person name="Dugan S."/>
            <person name="Gowin J."/>
            <person name="Greiner C."/>
            <person name="Han Y."/>
            <person name="Hu H."/>
            <person name="Hughes D.S.T."/>
            <person name="Huylmans A.-K."/>
            <person name="Kemena C."/>
            <person name="Kremer L.P.M."/>
            <person name="Lee S.L."/>
            <person name="Lopez-Ezquerra A."/>
            <person name="Mallet L."/>
            <person name="Monroy-Kuhn J.M."/>
            <person name="Moser A."/>
            <person name="Murali S.C."/>
            <person name="Muzny D.M."/>
            <person name="Otani S."/>
            <person name="Piulachs M.-D."/>
            <person name="Poelchau M."/>
            <person name="Qu J."/>
            <person name="Schaub F."/>
            <person name="Wada-Katsumata A."/>
            <person name="Worley K.C."/>
            <person name="Xie Q."/>
            <person name="Ylla G."/>
            <person name="Poulsen M."/>
            <person name="Gibbs R.A."/>
            <person name="Schal C."/>
            <person name="Richards S."/>
            <person name="Belles X."/>
            <person name="Korb J."/>
            <person name="Bornberg-Bauer E."/>
        </authorList>
    </citation>
    <scope>NUCLEOTIDE SEQUENCE [LARGE SCALE GENOMIC DNA]</scope>
    <source>
        <tissue evidence="1">Whole body</tissue>
    </source>
</reference>
<evidence type="ECO:0000313" key="1">
    <source>
        <dbReference type="EMBL" id="PNF27856.1"/>
    </source>
</evidence>
<sequence>MNAIQNVLRSHQILHIFKACSQTIFYRVHIGQIRQFSDLHHSRYNSEEQKQILQVLNESSAEEMCRFNVSKYRVNSLQRFRRKHGQFGTLDDVLEVDGLGVKVLERLCDSILKQISGSEMETPVEMAQAKKKVTSPKNRRSQMLTPTLQFDQKITVESAVGIHIGVGTLTWAHIDCSGKLLQWDLYNLEFGNRKLHVTSLFQIVQGICERLPKGDVFIMEDNVGFMQSLQQTPASVSINLQTSQLTAMLVALLNNSPLSEEESSFQYEHRVFFLRSQLPARLFGILVGTERVSAQAVVLDILCGTQKNSTTEPSDRNLTSDVYTPIRVDKNLTEAYLMRTSVEKESLCWGLLLTMAFMDLIMHQNPRSLGAINSRKS</sequence>
<evidence type="ECO:0000313" key="2">
    <source>
        <dbReference type="Proteomes" id="UP000235965"/>
    </source>
</evidence>
<dbReference type="Gene3D" id="1.10.150.280">
    <property type="entry name" value="AF1531-like domain"/>
    <property type="match status" value="1"/>
</dbReference>
<protein>
    <submittedName>
        <fullName evidence="1">Uncharacterized protein</fullName>
    </submittedName>
</protein>
<comment type="caution">
    <text evidence="1">The sequence shown here is derived from an EMBL/GenBank/DDBJ whole genome shotgun (WGS) entry which is preliminary data.</text>
</comment>
<dbReference type="PANTHER" id="PTHR21053">
    <property type="entry name" value="TRANSCRIPTION ELONGATION FACTOR, MITOCHONDRIAL"/>
    <property type="match status" value="1"/>
</dbReference>
<dbReference type="FunCoup" id="A0A2J7QGZ2">
    <property type="interactions" value="91"/>
</dbReference>
<dbReference type="AlphaFoldDB" id="A0A2J7QGZ2"/>
<proteinExistence type="predicted"/>
<organism evidence="1 2">
    <name type="scientific">Cryptotermes secundus</name>
    <dbReference type="NCBI Taxonomy" id="105785"/>
    <lineage>
        <taxon>Eukaryota</taxon>
        <taxon>Metazoa</taxon>
        <taxon>Ecdysozoa</taxon>
        <taxon>Arthropoda</taxon>
        <taxon>Hexapoda</taxon>
        <taxon>Insecta</taxon>
        <taxon>Pterygota</taxon>
        <taxon>Neoptera</taxon>
        <taxon>Polyneoptera</taxon>
        <taxon>Dictyoptera</taxon>
        <taxon>Blattodea</taxon>
        <taxon>Blattoidea</taxon>
        <taxon>Termitoidae</taxon>
        <taxon>Kalotermitidae</taxon>
        <taxon>Cryptotermitinae</taxon>
        <taxon>Cryptotermes</taxon>
    </lineage>
</organism>
<dbReference type="InterPro" id="IPR010994">
    <property type="entry name" value="RuvA_2-like"/>
</dbReference>
<dbReference type="EMBL" id="NEVH01014359">
    <property type="protein sequence ID" value="PNF27856.1"/>
    <property type="molecule type" value="Genomic_DNA"/>
</dbReference>
<accession>A0A2J7QGZ2</accession>
<name>A0A2J7QGZ2_9NEOP</name>
<dbReference type="GO" id="GO:0042645">
    <property type="term" value="C:mitochondrial nucleoid"/>
    <property type="evidence" value="ECO:0007669"/>
    <property type="project" value="TreeGrafter"/>
</dbReference>
<dbReference type="SUPFAM" id="SSF47781">
    <property type="entry name" value="RuvA domain 2-like"/>
    <property type="match status" value="1"/>
</dbReference>
<dbReference type="OrthoDB" id="5949570at2759"/>
<dbReference type="GO" id="GO:0030337">
    <property type="term" value="F:DNA polymerase processivity factor activity"/>
    <property type="evidence" value="ECO:0007669"/>
    <property type="project" value="TreeGrafter"/>
</dbReference>